<dbReference type="Pfam" id="PF19157">
    <property type="entry name" value="DUF5839"/>
    <property type="match status" value="1"/>
</dbReference>
<evidence type="ECO:0000313" key="1">
    <source>
        <dbReference type="EMBL" id="GMG76964.1"/>
    </source>
</evidence>
<comment type="caution">
    <text evidence="1">The sequence shown here is derived from an EMBL/GenBank/DDBJ whole genome shotgun (WGS) entry which is preliminary data.</text>
</comment>
<proteinExistence type="predicted"/>
<dbReference type="Proteomes" id="UP001165240">
    <property type="component" value="Unassembled WGS sequence"/>
</dbReference>
<evidence type="ECO:0000313" key="2">
    <source>
        <dbReference type="Proteomes" id="UP001165240"/>
    </source>
</evidence>
<protein>
    <submittedName>
        <fullName evidence="1">Uncharacterized protein</fullName>
    </submittedName>
</protein>
<dbReference type="AlphaFoldDB" id="A0AAX6BTB1"/>
<dbReference type="RefSeq" id="WP_310876687.1">
    <property type="nucleotide sequence ID" value="NZ_BSYK01000005.1"/>
</dbReference>
<organism evidence="1 2">
    <name type="scientific">Priestia megaterium</name>
    <name type="common">Bacillus megaterium</name>
    <dbReference type="NCBI Taxonomy" id="1404"/>
    <lineage>
        <taxon>Bacteria</taxon>
        <taxon>Bacillati</taxon>
        <taxon>Bacillota</taxon>
        <taxon>Bacilli</taxon>
        <taxon>Bacillales</taxon>
        <taxon>Bacillaceae</taxon>
        <taxon>Priestia</taxon>
    </lineage>
</organism>
<accession>A0AAX6BTB1</accession>
<reference evidence="1" key="1">
    <citation type="journal article" date="2024" name="Appl Microbiol">
        <title>Effect of kuratsuki Bacillus and Priestia on Taste of Sake.</title>
        <authorList>
            <person name="Kobayashi K."/>
            <person name="Nishida H."/>
        </authorList>
    </citation>
    <scope>NUCLEOTIDE SEQUENCE</scope>
    <source>
        <strain evidence="1">B-12</strain>
    </source>
</reference>
<sequence length="92" mass="10676">MDNNTISAFHITKRKADILKLNTSKLYKWHIPKELRDDPIQKGDIVLVDAAGTQSKVLVMDVFREDFEETNRRYKKVVAVIERAPEPKQPIN</sequence>
<dbReference type="InterPro" id="IPR043895">
    <property type="entry name" value="DUF5839"/>
</dbReference>
<gene>
    <name evidence="1" type="ORF">ShirakiTB12_54330</name>
</gene>
<dbReference type="EMBL" id="BSYK01000005">
    <property type="protein sequence ID" value="GMG76964.1"/>
    <property type="molecule type" value="Genomic_DNA"/>
</dbReference>
<name>A0AAX6BTB1_PRIMG</name>